<gene>
    <name evidence="3" type="ORF">F5891DRAFT_297134</name>
</gene>
<feature type="transmembrane region" description="Helical" evidence="1">
    <location>
        <begin position="53"/>
        <end position="76"/>
    </location>
</feature>
<dbReference type="EMBL" id="JABBWK010000026">
    <property type="protein sequence ID" value="KAG1900537.1"/>
    <property type="molecule type" value="Genomic_DNA"/>
</dbReference>
<dbReference type="AlphaFoldDB" id="A0AAD4HL60"/>
<dbReference type="InterPro" id="IPR045339">
    <property type="entry name" value="DUF6534"/>
</dbReference>
<feature type="domain" description="DUF6534" evidence="2">
    <location>
        <begin position="169"/>
        <end position="256"/>
    </location>
</feature>
<keyword evidence="1" id="KW-0812">Transmembrane</keyword>
<reference evidence="3" key="1">
    <citation type="journal article" date="2020" name="New Phytol.">
        <title>Comparative genomics reveals dynamic genome evolution in host specialist ectomycorrhizal fungi.</title>
        <authorList>
            <person name="Lofgren L.A."/>
            <person name="Nguyen N.H."/>
            <person name="Vilgalys R."/>
            <person name="Ruytinx J."/>
            <person name="Liao H.L."/>
            <person name="Branco S."/>
            <person name="Kuo A."/>
            <person name="LaButti K."/>
            <person name="Lipzen A."/>
            <person name="Andreopoulos W."/>
            <person name="Pangilinan J."/>
            <person name="Riley R."/>
            <person name="Hundley H."/>
            <person name="Na H."/>
            <person name="Barry K."/>
            <person name="Grigoriev I.V."/>
            <person name="Stajich J.E."/>
            <person name="Kennedy P.G."/>
        </authorList>
    </citation>
    <scope>NUCLEOTIDE SEQUENCE</scope>
    <source>
        <strain evidence="3">FC203</strain>
    </source>
</reference>
<keyword evidence="1" id="KW-1133">Transmembrane helix</keyword>
<accession>A0AAD4HL60</accession>
<dbReference type="Proteomes" id="UP001195769">
    <property type="component" value="Unassembled WGS sequence"/>
</dbReference>
<comment type="caution">
    <text evidence="3">The sequence shown here is derived from an EMBL/GenBank/DDBJ whole genome shotgun (WGS) entry which is preliminary data.</text>
</comment>
<proteinExistence type="predicted"/>
<dbReference type="Pfam" id="PF20152">
    <property type="entry name" value="DUF6534"/>
    <property type="match status" value="1"/>
</dbReference>
<feature type="transmembrane region" description="Helical" evidence="1">
    <location>
        <begin position="15"/>
        <end position="41"/>
    </location>
</feature>
<evidence type="ECO:0000313" key="3">
    <source>
        <dbReference type="EMBL" id="KAG1900537.1"/>
    </source>
</evidence>
<organism evidence="3 4">
    <name type="scientific">Suillus fuscotomentosus</name>
    <dbReference type="NCBI Taxonomy" id="1912939"/>
    <lineage>
        <taxon>Eukaryota</taxon>
        <taxon>Fungi</taxon>
        <taxon>Dikarya</taxon>
        <taxon>Basidiomycota</taxon>
        <taxon>Agaricomycotina</taxon>
        <taxon>Agaricomycetes</taxon>
        <taxon>Agaricomycetidae</taxon>
        <taxon>Boletales</taxon>
        <taxon>Suillineae</taxon>
        <taxon>Suillaceae</taxon>
        <taxon>Suillus</taxon>
    </lineage>
</organism>
<keyword evidence="4" id="KW-1185">Reference proteome</keyword>
<feature type="transmembrane region" description="Helical" evidence="1">
    <location>
        <begin position="123"/>
        <end position="145"/>
    </location>
</feature>
<feature type="transmembrane region" description="Helical" evidence="1">
    <location>
        <begin position="165"/>
        <end position="183"/>
    </location>
</feature>
<dbReference type="PANTHER" id="PTHR40465:SF1">
    <property type="entry name" value="DUF6534 DOMAIN-CONTAINING PROTEIN"/>
    <property type="match status" value="1"/>
</dbReference>
<evidence type="ECO:0000256" key="1">
    <source>
        <dbReference type="SAM" id="Phobius"/>
    </source>
</evidence>
<feature type="transmembrane region" description="Helical" evidence="1">
    <location>
        <begin position="231"/>
        <end position="252"/>
    </location>
</feature>
<evidence type="ECO:0000313" key="4">
    <source>
        <dbReference type="Proteomes" id="UP001195769"/>
    </source>
</evidence>
<evidence type="ECO:0000259" key="2">
    <source>
        <dbReference type="Pfam" id="PF20152"/>
    </source>
</evidence>
<dbReference type="PROSITE" id="PS51257">
    <property type="entry name" value="PROKAR_LIPOPROTEIN"/>
    <property type="match status" value="1"/>
</dbReference>
<name>A0AAD4HL60_9AGAM</name>
<protein>
    <recommendedName>
        <fullName evidence="2">DUF6534 domain-containing protein</fullName>
    </recommendedName>
</protein>
<dbReference type="PANTHER" id="PTHR40465">
    <property type="entry name" value="CHROMOSOME 1, WHOLE GENOME SHOTGUN SEQUENCE"/>
    <property type="match status" value="1"/>
</dbReference>
<feature type="transmembrane region" description="Helical" evidence="1">
    <location>
        <begin position="204"/>
        <end position="225"/>
    </location>
</feature>
<feature type="transmembrane region" description="Helical" evidence="1">
    <location>
        <begin position="88"/>
        <end position="111"/>
    </location>
</feature>
<sequence length="310" mass="33892">MNSFKRASDFNAELVIGPIQVCGMLSAALFGCLGCQSYLYFVRFSDDHLALKATVSAVILIQLGHFVCVLSMLWTMTVSTYGDPSQLAVLPIALNVAVPLGGLTIVIVQSFYTFRLWKLTRNVFLLIFCQMLSVIAQTSTCVLAAKAISATNIADFQLLLIELTFTARATCDLITTAGIAWGLKKRRDPENEDTVTIINRLIKWTIETGLVTSLMALTLATLLPALKQPNYSGIGLWLLFPNVVGSTLLASLNRRSLLRDRASTNDTQSCSHTLSTIMFNTGTTQSQADPPEKEFQGPIFTSTNETISMC</sequence>
<keyword evidence="1" id="KW-0472">Membrane</keyword>
<dbReference type="GeneID" id="64665537"/>
<dbReference type="RefSeq" id="XP_041226113.1">
    <property type="nucleotide sequence ID" value="XM_041371239.1"/>
</dbReference>